<evidence type="ECO:0000256" key="1">
    <source>
        <dbReference type="ARBA" id="ARBA00001947"/>
    </source>
</evidence>
<name>A0A6I6LDF9_9SPHN</name>
<evidence type="ECO:0000256" key="3">
    <source>
        <dbReference type="ARBA" id="ARBA00022801"/>
    </source>
</evidence>
<dbReference type="SUPFAM" id="SSF55031">
    <property type="entry name" value="Bacterial exopeptidase dimerisation domain"/>
    <property type="match status" value="1"/>
</dbReference>
<dbReference type="KEGG" id="slaa:EUU25_16060"/>
<evidence type="ECO:0000256" key="5">
    <source>
        <dbReference type="SAM" id="SignalP"/>
    </source>
</evidence>
<dbReference type="Gene3D" id="3.40.630.10">
    <property type="entry name" value="Zn peptidases"/>
    <property type="match status" value="1"/>
</dbReference>
<dbReference type="EMBL" id="CP035733">
    <property type="protein sequence ID" value="QGY81996.1"/>
    <property type="molecule type" value="Genomic_DNA"/>
</dbReference>
<reference evidence="8" key="1">
    <citation type="submission" date="2019-01" db="EMBL/GenBank/DDBJ databases">
        <title>Sphingorhabdus lacus sp.nov., isolated from an oligotrophic freshwater lake.</title>
        <authorList>
            <person name="Park M."/>
        </authorList>
    </citation>
    <scope>NUCLEOTIDE SEQUENCE [LARGE SCALE GENOMIC DNA]</scope>
    <source>
        <strain evidence="8">IMCC1753</strain>
    </source>
</reference>
<protein>
    <submittedName>
        <fullName evidence="7">M20/M25/M40 family metallo-hydrolase</fullName>
    </submittedName>
</protein>
<keyword evidence="5" id="KW-0732">Signal</keyword>
<dbReference type="SUPFAM" id="SSF53187">
    <property type="entry name" value="Zn-dependent exopeptidases"/>
    <property type="match status" value="1"/>
</dbReference>
<organism evidence="7 8">
    <name type="scientific">Sphingorhabdus lacus</name>
    <dbReference type="NCBI Taxonomy" id="392610"/>
    <lineage>
        <taxon>Bacteria</taxon>
        <taxon>Pseudomonadati</taxon>
        <taxon>Pseudomonadota</taxon>
        <taxon>Alphaproteobacteria</taxon>
        <taxon>Sphingomonadales</taxon>
        <taxon>Sphingomonadaceae</taxon>
        <taxon>Sphingorhabdus</taxon>
    </lineage>
</organism>
<dbReference type="Proteomes" id="UP000428803">
    <property type="component" value="Chromosome"/>
</dbReference>
<dbReference type="InterPro" id="IPR050072">
    <property type="entry name" value="Peptidase_M20A"/>
</dbReference>
<dbReference type="SUPFAM" id="SSF53474">
    <property type="entry name" value="alpha/beta-Hydrolases"/>
    <property type="match status" value="1"/>
</dbReference>
<dbReference type="InterPro" id="IPR036264">
    <property type="entry name" value="Bact_exopeptidase_dim_dom"/>
</dbReference>
<dbReference type="GO" id="GO:0046872">
    <property type="term" value="F:metal ion binding"/>
    <property type="evidence" value="ECO:0007669"/>
    <property type="project" value="UniProtKB-KW"/>
</dbReference>
<proteinExistence type="predicted"/>
<dbReference type="Gene3D" id="3.30.70.360">
    <property type="match status" value="1"/>
</dbReference>
<evidence type="ECO:0000313" key="8">
    <source>
        <dbReference type="Proteomes" id="UP000428803"/>
    </source>
</evidence>
<dbReference type="Gene3D" id="3.40.50.1820">
    <property type="entry name" value="alpha/beta hydrolase"/>
    <property type="match status" value="1"/>
</dbReference>
<dbReference type="InterPro" id="IPR029058">
    <property type="entry name" value="AB_hydrolase_fold"/>
</dbReference>
<dbReference type="InterPro" id="IPR002933">
    <property type="entry name" value="Peptidase_M20"/>
</dbReference>
<dbReference type="PANTHER" id="PTHR43808:SF17">
    <property type="entry name" value="PEPTIDASE M20"/>
    <property type="match status" value="1"/>
</dbReference>
<dbReference type="Pfam" id="PF07687">
    <property type="entry name" value="M20_dimer"/>
    <property type="match status" value="1"/>
</dbReference>
<dbReference type="InterPro" id="IPR001261">
    <property type="entry name" value="ArgE/DapE_CS"/>
</dbReference>
<accession>A0A6I6LDF9</accession>
<dbReference type="AlphaFoldDB" id="A0A6I6LDF9"/>
<sequence length="714" mass="76275">MRVRPIYRLASLLLCVGAFFVASPAMAKACETLAAGSSQIVFSGWSGPKLPVFVHKPQTAGANSRILFVMHGVNRDGDRYRDEWRDLADKHDLIIVVPTFGRADFPTTDSYNFGNILDKDGRKNPQAKWSFSAIEPLFDNIVCRIAGNQKGYALYGHSAGGQFVHRYVAFANAPRLESAIAANSGWYTMPDDRAFPYGWGGNVDGLVSAEKALQRRLTILLGTEDIDRNDPNLRINEQADKQGLTRFERGHGFLAAARKLAGRNMPLGWKIAYAPGIAHDNGGIAPFAIPHLLSSATRTSTPDAVDAGKSAIANLGLRKDITAAMATIVELERDWAIQRLIELTEIPAPPFEETARGLAFARMLREIGGLDVKIDEVGNVIARRRGSGAGSAVMVAAHLDTVFAKDVDVTVKRNGDRFTAPGIGDNSRGLVSLLLVAKALARHNIGTERDILLVGTVGEEGTGDLRGMRHIFAQAGHGIGSVIAIDGGEMGRLIDTAVGSNRYRVKFTGPGGHSYGAFGTVNPHHATARAIARFLDRAEPVAASGTKATYSVASLAGGLGINVIPTDSAFEIDLRSSDANRLSALDSILRSAIDATLTNENAGKEQGQLLAVEIKDLGKRPAGTNVIGSPLVAHAEVALSYLGIEPSRNASSTDANLPMSLGIPSITISRGGISERSHSADEYWIAKDQHLGPQAALLIGLLEARVANEERVQK</sequence>
<dbReference type="PROSITE" id="PS00758">
    <property type="entry name" value="ARGE_DAPE_CPG2_1"/>
    <property type="match status" value="1"/>
</dbReference>
<keyword evidence="3 7" id="KW-0378">Hydrolase</keyword>
<comment type="cofactor">
    <cofactor evidence="1">
        <name>Zn(2+)</name>
        <dbReference type="ChEBI" id="CHEBI:29105"/>
    </cofactor>
</comment>
<evidence type="ECO:0000256" key="2">
    <source>
        <dbReference type="ARBA" id="ARBA00022723"/>
    </source>
</evidence>
<keyword evidence="4" id="KW-0862">Zinc</keyword>
<dbReference type="InterPro" id="IPR011650">
    <property type="entry name" value="Peptidase_M20_dimer"/>
</dbReference>
<dbReference type="PANTHER" id="PTHR43808">
    <property type="entry name" value="ACETYLORNITHINE DEACETYLASE"/>
    <property type="match status" value="1"/>
</dbReference>
<feature type="signal peptide" evidence="5">
    <location>
        <begin position="1"/>
        <end position="27"/>
    </location>
</feature>
<dbReference type="GO" id="GO:0016787">
    <property type="term" value="F:hydrolase activity"/>
    <property type="evidence" value="ECO:0007669"/>
    <property type="project" value="UniProtKB-KW"/>
</dbReference>
<evidence type="ECO:0000259" key="6">
    <source>
        <dbReference type="Pfam" id="PF07687"/>
    </source>
</evidence>
<feature type="domain" description="Peptidase M20 dimerisation" evidence="6">
    <location>
        <begin position="499"/>
        <end position="596"/>
    </location>
</feature>
<keyword evidence="8" id="KW-1185">Reference proteome</keyword>
<dbReference type="Pfam" id="PF01546">
    <property type="entry name" value="Peptidase_M20"/>
    <property type="match status" value="1"/>
</dbReference>
<feature type="chain" id="PRO_5026239397" evidence="5">
    <location>
        <begin position="28"/>
        <end position="714"/>
    </location>
</feature>
<keyword evidence="2" id="KW-0479">Metal-binding</keyword>
<gene>
    <name evidence="7" type="ORF">EUU25_16060</name>
</gene>
<evidence type="ECO:0000313" key="7">
    <source>
        <dbReference type="EMBL" id="QGY81996.1"/>
    </source>
</evidence>
<dbReference type="OrthoDB" id="332706at2"/>
<dbReference type="RefSeq" id="WP_158902794.1">
    <property type="nucleotide sequence ID" value="NZ_CP035733.1"/>
</dbReference>
<evidence type="ECO:0000256" key="4">
    <source>
        <dbReference type="ARBA" id="ARBA00022833"/>
    </source>
</evidence>